<dbReference type="Pfam" id="PF01343">
    <property type="entry name" value="Peptidase_S49"/>
    <property type="match status" value="1"/>
</dbReference>
<dbReference type="NCBIfam" id="TIGR00706">
    <property type="entry name" value="SppA_dom"/>
    <property type="match status" value="1"/>
</dbReference>
<reference evidence="6 8" key="1">
    <citation type="submission" date="2015-07" db="EMBL/GenBank/DDBJ databases">
        <title>Fjat-14205 dsm 2895.</title>
        <authorList>
            <person name="Liu B."/>
            <person name="Wang J."/>
            <person name="Zhu Y."/>
            <person name="Liu G."/>
            <person name="Chen Q."/>
            <person name="Chen Z."/>
            <person name="Lan J."/>
            <person name="Che J."/>
            <person name="Ge C."/>
            <person name="Shi H."/>
            <person name="Pan Z."/>
            <person name="Liu X."/>
        </authorList>
    </citation>
    <scope>NUCLEOTIDE SEQUENCE [LARGE SCALE GENOMIC DNA]</scope>
    <source>
        <strain evidence="6 8">DSM 2895</strain>
    </source>
</reference>
<dbReference type="InterPro" id="IPR004635">
    <property type="entry name" value="Pept_S49_SppA"/>
</dbReference>
<dbReference type="CDD" id="cd07023">
    <property type="entry name" value="S49_Sppa_N_C"/>
    <property type="match status" value="1"/>
</dbReference>
<evidence type="ECO:0000256" key="3">
    <source>
        <dbReference type="ARBA" id="ARBA00022801"/>
    </source>
</evidence>
<dbReference type="GO" id="GO:0006508">
    <property type="term" value="P:proteolysis"/>
    <property type="evidence" value="ECO:0007669"/>
    <property type="project" value="UniProtKB-KW"/>
</dbReference>
<dbReference type="EMBL" id="FNED01000050">
    <property type="protein sequence ID" value="SDK35190.1"/>
    <property type="molecule type" value="Genomic_DNA"/>
</dbReference>
<dbReference type="GO" id="GO:0008236">
    <property type="term" value="F:serine-type peptidase activity"/>
    <property type="evidence" value="ECO:0007669"/>
    <property type="project" value="UniProtKB-KW"/>
</dbReference>
<keyword evidence="3" id="KW-0378">Hydrolase</keyword>
<keyword evidence="4" id="KW-0720">Serine protease</keyword>
<evidence type="ECO:0000256" key="2">
    <source>
        <dbReference type="ARBA" id="ARBA00022670"/>
    </source>
</evidence>
<dbReference type="PATRIC" id="fig|47500.8.peg.265"/>
<name>A0A0D1V7N4_ANEMI</name>
<accession>A0A0D1V7N4</accession>
<dbReference type="PANTHER" id="PTHR42987:SF7">
    <property type="entry name" value="SIGNAL PEPTIDE PEPTIDASE SPPA-RELATED"/>
    <property type="match status" value="1"/>
</dbReference>
<keyword evidence="8" id="KW-1185">Reference proteome</keyword>
<evidence type="ECO:0000313" key="7">
    <source>
        <dbReference type="EMBL" id="SDK35190.1"/>
    </source>
</evidence>
<dbReference type="PANTHER" id="PTHR42987">
    <property type="entry name" value="PEPTIDASE S49"/>
    <property type="match status" value="1"/>
</dbReference>
<evidence type="ECO:0000259" key="5">
    <source>
        <dbReference type="Pfam" id="PF01343"/>
    </source>
</evidence>
<feature type="domain" description="Peptidase S49" evidence="5">
    <location>
        <begin position="119"/>
        <end position="268"/>
    </location>
</feature>
<dbReference type="SUPFAM" id="SSF52096">
    <property type="entry name" value="ClpP/crotonase"/>
    <property type="match status" value="1"/>
</dbReference>
<dbReference type="Proteomes" id="UP000037269">
    <property type="component" value="Unassembled WGS sequence"/>
</dbReference>
<organism evidence="6 8">
    <name type="scientific">Aneurinibacillus migulanus</name>
    <name type="common">Bacillus migulanus</name>
    <dbReference type="NCBI Taxonomy" id="47500"/>
    <lineage>
        <taxon>Bacteria</taxon>
        <taxon>Bacillati</taxon>
        <taxon>Bacillota</taxon>
        <taxon>Bacilli</taxon>
        <taxon>Bacillales</taxon>
        <taxon>Paenibacillaceae</taxon>
        <taxon>Aneurinibacillus group</taxon>
        <taxon>Aneurinibacillus</taxon>
    </lineage>
</organism>
<dbReference type="Proteomes" id="UP000182836">
    <property type="component" value="Unassembled WGS sequence"/>
</dbReference>
<dbReference type="Gene3D" id="3.90.226.10">
    <property type="entry name" value="2-enoyl-CoA Hydratase, Chain A, domain 1"/>
    <property type="match status" value="2"/>
</dbReference>
<keyword evidence="2 7" id="KW-0645">Protease</keyword>
<dbReference type="InterPro" id="IPR047272">
    <property type="entry name" value="S49_SppA_C"/>
</dbReference>
<evidence type="ECO:0000313" key="6">
    <source>
        <dbReference type="EMBL" id="KON99414.1"/>
    </source>
</evidence>
<reference evidence="7 9" key="2">
    <citation type="submission" date="2016-10" db="EMBL/GenBank/DDBJ databases">
        <authorList>
            <person name="de Groot N.N."/>
        </authorList>
    </citation>
    <scope>NUCLEOTIDE SEQUENCE [LARGE SCALE GENOMIC DNA]</scope>
    <source>
        <strain evidence="7 9">DSM 2895</strain>
    </source>
</reference>
<evidence type="ECO:0000256" key="1">
    <source>
        <dbReference type="ARBA" id="ARBA00008683"/>
    </source>
</evidence>
<protein>
    <submittedName>
        <fullName evidence="7">Protease-4</fullName>
    </submittedName>
</protein>
<dbReference type="RefSeq" id="WP_043066311.1">
    <property type="nucleotide sequence ID" value="NZ_BJOA01000208.1"/>
</dbReference>
<dbReference type="InterPro" id="IPR002142">
    <property type="entry name" value="Peptidase_S49"/>
</dbReference>
<dbReference type="InterPro" id="IPR029045">
    <property type="entry name" value="ClpP/crotonase-like_dom_sf"/>
</dbReference>
<dbReference type="AlphaFoldDB" id="A0A0D1V7N4"/>
<dbReference type="GeneID" id="42303886"/>
<evidence type="ECO:0000313" key="8">
    <source>
        <dbReference type="Proteomes" id="UP000037269"/>
    </source>
</evidence>
<dbReference type="STRING" id="47500.AF333_01490"/>
<comment type="similarity">
    <text evidence="1">Belongs to the peptidase S49 family.</text>
</comment>
<evidence type="ECO:0000313" key="9">
    <source>
        <dbReference type="Proteomes" id="UP000182836"/>
    </source>
</evidence>
<gene>
    <name evidence="6" type="ORF">AF333_01490</name>
    <name evidence="7" type="ORF">SAMN04487909_15030</name>
</gene>
<sequence length="321" mass="35453">MNKRRWIALAIVVLVVAAALVLQLVRGGEGSVASVPEKWKAKTVSGSRTNQVLQLYVEGVISEESSWNSTFDYQALLSQLNQAKEDSNVKAIVIRINSPGGAVVPTDELHRKLKQVKSETKKPIVISMGSYAASGGYYLATAGDKVYANPSTLTGSLGVIASYMNYGELAKEYGIKENVIKSGKFKDMGNPMREMTQDEHTLLQGVINESYQQFVDVIAEGRKMPREKVLQLADGRIYTGKQAKANGLIDELGTLEDATEAAKKLAKLQEATVVRYEEPFGFSRMFSSFSTKLSGILNQQPIPDFLREEKRTPSIEYIYRP</sequence>
<proteinExistence type="inferred from homology"/>
<evidence type="ECO:0000256" key="4">
    <source>
        <dbReference type="ARBA" id="ARBA00022825"/>
    </source>
</evidence>
<dbReference type="EMBL" id="LGUG01000002">
    <property type="protein sequence ID" value="KON99414.1"/>
    <property type="molecule type" value="Genomic_DNA"/>
</dbReference>
<dbReference type="OrthoDB" id="9764363at2"/>